<evidence type="ECO:0000313" key="8">
    <source>
        <dbReference type="EMBL" id="QPR74084.1"/>
    </source>
</evidence>
<dbReference type="NCBIfam" id="NF033795">
    <property type="entry name" value="chaper_CopZ_Bs"/>
    <property type="match status" value="1"/>
</dbReference>
<name>A0A1Y0YK70_BACLI</name>
<evidence type="ECO:0000256" key="6">
    <source>
        <dbReference type="ARBA" id="ARBA00023186"/>
    </source>
</evidence>
<dbReference type="CDD" id="cd00371">
    <property type="entry name" value="HMA"/>
    <property type="match status" value="1"/>
</dbReference>
<evidence type="ECO:0000256" key="4">
    <source>
        <dbReference type="ARBA" id="ARBA00022723"/>
    </source>
</evidence>
<dbReference type="Pfam" id="PF00403">
    <property type="entry name" value="HMA"/>
    <property type="match status" value="1"/>
</dbReference>
<evidence type="ECO:0000313" key="11">
    <source>
        <dbReference type="Proteomes" id="UP000595038"/>
    </source>
</evidence>
<dbReference type="Proteomes" id="UP000595038">
    <property type="component" value="Chromosome"/>
</dbReference>
<dbReference type="NCBIfam" id="TIGR00003">
    <property type="entry name" value="copper ion binding protein"/>
    <property type="match status" value="1"/>
</dbReference>
<organism evidence="9 10">
    <name type="scientific">Bacillus licheniformis</name>
    <dbReference type="NCBI Taxonomy" id="1402"/>
    <lineage>
        <taxon>Bacteria</taxon>
        <taxon>Bacillati</taxon>
        <taxon>Bacillota</taxon>
        <taxon>Bacilli</taxon>
        <taxon>Bacillales</taxon>
        <taxon>Bacillaceae</taxon>
        <taxon>Bacillus</taxon>
    </lineage>
</organism>
<dbReference type="PROSITE" id="PS01047">
    <property type="entry name" value="HMA_1"/>
    <property type="match status" value="1"/>
</dbReference>
<dbReference type="InterPro" id="IPR036163">
    <property type="entry name" value="HMA_dom_sf"/>
</dbReference>
<keyword evidence="6" id="KW-0143">Chaperone</keyword>
<dbReference type="Gene3D" id="3.30.70.100">
    <property type="match status" value="1"/>
</dbReference>
<feature type="domain" description="HMA" evidence="7">
    <location>
        <begin position="2"/>
        <end position="68"/>
    </location>
</feature>
<accession>A0A1Y0YK70</accession>
<dbReference type="GeneID" id="92859867"/>
<dbReference type="EMBL" id="CP065647">
    <property type="protein sequence ID" value="QPR74084.1"/>
    <property type="molecule type" value="Genomic_DNA"/>
</dbReference>
<reference evidence="9 10" key="1">
    <citation type="submission" date="2019-06" db="EMBL/GenBank/DDBJ databases">
        <title>Genome sequence analysis of &gt;100 Bacillus licheniformis strains suggests intrinsic resistance to this species.</title>
        <authorList>
            <person name="Wels M."/>
            <person name="Siezen R.J."/>
            <person name="Johansen E."/>
            <person name="Stuer-Lauridsen B."/>
            <person name="Bjerre K."/>
            <person name="Nielsen B.K.K."/>
        </authorList>
    </citation>
    <scope>NUCLEOTIDE SEQUENCE [LARGE SCALE GENOMIC DNA]</scope>
    <source>
        <strain evidence="9 10">BAC-16736</strain>
    </source>
</reference>
<dbReference type="GeneID" id="76975839"/>
<dbReference type="GO" id="GO:0005507">
    <property type="term" value="F:copper ion binding"/>
    <property type="evidence" value="ECO:0007669"/>
    <property type="project" value="InterPro"/>
</dbReference>
<dbReference type="PANTHER" id="PTHR46594:SF4">
    <property type="entry name" value="P-TYPE CATION-TRANSPORTING ATPASE"/>
    <property type="match status" value="1"/>
</dbReference>
<evidence type="ECO:0000256" key="3">
    <source>
        <dbReference type="ARBA" id="ARBA00022490"/>
    </source>
</evidence>
<dbReference type="InterPro" id="IPR000428">
    <property type="entry name" value="Cu-bd"/>
</dbReference>
<evidence type="ECO:0000256" key="5">
    <source>
        <dbReference type="ARBA" id="ARBA00023008"/>
    </source>
</evidence>
<dbReference type="InterPro" id="IPR049740">
    <property type="entry name" value="CopZ"/>
</dbReference>
<keyword evidence="4" id="KW-0479">Metal-binding</keyword>
<keyword evidence="5" id="KW-0186">Copper</keyword>
<comment type="subcellular location">
    <subcellularLocation>
        <location evidence="1">Cytoplasm</location>
    </subcellularLocation>
</comment>
<dbReference type="GO" id="GO:0006825">
    <property type="term" value="P:copper ion transport"/>
    <property type="evidence" value="ECO:0007669"/>
    <property type="project" value="InterPro"/>
</dbReference>
<dbReference type="SUPFAM" id="SSF55008">
    <property type="entry name" value="HMA, heavy metal-associated domain"/>
    <property type="match status" value="1"/>
</dbReference>
<dbReference type="RefSeq" id="WP_003185250.1">
    <property type="nucleotide sequence ID" value="NZ_BEXU01000021.1"/>
</dbReference>
<dbReference type="InterPro" id="IPR017969">
    <property type="entry name" value="Heavy-metal-associated_CS"/>
</dbReference>
<reference evidence="8 11" key="2">
    <citation type="submission" date="2020-12" db="EMBL/GenBank/DDBJ databases">
        <title>FDA dAtabase for Regulatory Grade micrObial Sequences (FDA-ARGOS): Supporting development and validation of Infectious Disease Dx tests.</title>
        <authorList>
            <person name="Nelson B."/>
            <person name="Plummer A."/>
            <person name="Tallon L."/>
            <person name="Sadzewicz L."/>
            <person name="Zhao X."/>
            <person name="Boylan J."/>
            <person name="Ott S."/>
            <person name="Bowen H."/>
            <person name="Vavikolanu K."/>
            <person name="Mehta A."/>
            <person name="Aluvathingal J."/>
            <person name="Nadendla S."/>
            <person name="Myers T."/>
            <person name="Yan Y."/>
            <person name="Sichtig H."/>
        </authorList>
    </citation>
    <scope>NUCLEOTIDE SEQUENCE [LARGE SCALE GENOMIC DNA]</scope>
    <source>
        <strain evidence="8 11">FDAARGOS_923</strain>
    </source>
</reference>
<proteinExistence type="predicted"/>
<dbReference type="GO" id="GO:0005737">
    <property type="term" value="C:cytoplasm"/>
    <property type="evidence" value="ECO:0007669"/>
    <property type="project" value="UniProtKB-SubCell"/>
</dbReference>
<dbReference type="PROSITE" id="PS50846">
    <property type="entry name" value="HMA_2"/>
    <property type="match status" value="1"/>
</dbReference>
<protein>
    <recommendedName>
        <fullName evidence="2">Copper chaperone CopZ</fullName>
    </recommendedName>
</protein>
<keyword evidence="3" id="KW-0963">Cytoplasm</keyword>
<dbReference type="AlphaFoldDB" id="A0A1Y0YK70"/>
<dbReference type="Proteomes" id="UP000435910">
    <property type="component" value="Unassembled WGS sequence"/>
</dbReference>
<sequence length="69" mass="7341">MEQKTLKVEGMSCNHCVQAVEGNVGKLGGVESVKVNLNEGKVEVSFDSGKVSLKEIIDTIEDQGYDVAG</sequence>
<dbReference type="FunFam" id="3.30.70.100:FF:000001">
    <property type="entry name" value="ATPase copper transporting beta"/>
    <property type="match status" value="1"/>
</dbReference>
<evidence type="ECO:0000256" key="1">
    <source>
        <dbReference type="ARBA" id="ARBA00004496"/>
    </source>
</evidence>
<dbReference type="PANTHER" id="PTHR46594">
    <property type="entry name" value="P-TYPE CATION-TRANSPORTING ATPASE"/>
    <property type="match status" value="1"/>
</dbReference>
<dbReference type="PRINTS" id="PR00944">
    <property type="entry name" value="CUEXPORT"/>
</dbReference>
<dbReference type="InterPro" id="IPR006121">
    <property type="entry name" value="HMA_dom"/>
</dbReference>
<evidence type="ECO:0000313" key="9">
    <source>
        <dbReference type="EMBL" id="TWL31805.1"/>
    </source>
</evidence>
<evidence type="ECO:0000313" key="10">
    <source>
        <dbReference type="Proteomes" id="UP000435910"/>
    </source>
</evidence>
<dbReference type="EMBL" id="NILC01000010">
    <property type="protein sequence ID" value="TWL31805.1"/>
    <property type="molecule type" value="Genomic_DNA"/>
</dbReference>
<dbReference type="InterPro" id="IPR006122">
    <property type="entry name" value="HMA_Cu_ion-bd"/>
</dbReference>
<evidence type="ECO:0000256" key="2">
    <source>
        <dbReference type="ARBA" id="ARBA00015313"/>
    </source>
</evidence>
<dbReference type="OMA" id="HCISTIE"/>
<evidence type="ECO:0000259" key="7">
    <source>
        <dbReference type="PROSITE" id="PS50846"/>
    </source>
</evidence>
<gene>
    <name evidence="8" type="primary">copZ</name>
    <name evidence="9" type="ORF">CHCC16736_0973</name>
    <name evidence="8" type="ORF">I6G80_07415</name>
</gene>